<gene>
    <name evidence="2" type="ORF">D5S19_30055</name>
</gene>
<feature type="transmembrane region" description="Helical" evidence="1">
    <location>
        <begin position="9"/>
        <end position="25"/>
    </location>
</feature>
<keyword evidence="3" id="KW-1185">Reference proteome</keyword>
<dbReference type="Proteomes" id="UP000285112">
    <property type="component" value="Unassembled WGS sequence"/>
</dbReference>
<dbReference type="RefSeq" id="WP_120026704.1">
    <property type="nucleotide sequence ID" value="NZ_QZFV01000142.1"/>
</dbReference>
<dbReference type="OrthoDB" id="3574655at2"/>
<evidence type="ECO:0000313" key="3">
    <source>
        <dbReference type="Proteomes" id="UP000285112"/>
    </source>
</evidence>
<dbReference type="AlphaFoldDB" id="A0A419HLU1"/>
<evidence type="ECO:0000313" key="2">
    <source>
        <dbReference type="EMBL" id="RJQ77031.1"/>
    </source>
</evidence>
<comment type="caution">
    <text evidence="2">The sequence shown here is derived from an EMBL/GenBank/DDBJ whole genome shotgun (WGS) entry which is preliminary data.</text>
</comment>
<sequence>MILGLPKKVLIIIGAAVVVFIFYVVNQKGEADAQGAPTGCTMSVTADVLNARETPAGDGKIVGKYLNGAKFNAQPVVQNGFRKLAEGKWVADGFLKPLDGSKC</sequence>
<dbReference type="EMBL" id="QZFV01000142">
    <property type="protein sequence ID" value="RJQ77031.1"/>
    <property type="molecule type" value="Genomic_DNA"/>
</dbReference>
<keyword evidence="1" id="KW-1133">Transmembrane helix</keyword>
<reference evidence="2 3" key="1">
    <citation type="submission" date="2018-09" db="EMBL/GenBank/DDBJ databases">
        <title>YIM PH 21725 draft genome.</title>
        <authorList>
            <person name="Miao C."/>
        </authorList>
    </citation>
    <scope>NUCLEOTIDE SEQUENCE [LARGE SCALE GENOMIC DNA]</scope>
    <source>
        <strain evidence="3">YIM PH21725</strain>
    </source>
</reference>
<proteinExistence type="predicted"/>
<organism evidence="2 3">
    <name type="scientific">Amycolatopsis panacis</name>
    <dbReference type="NCBI Taxonomy" id="2340917"/>
    <lineage>
        <taxon>Bacteria</taxon>
        <taxon>Bacillati</taxon>
        <taxon>Actinomycetota</taxon>
        <taxon>Actinomycetes</taxon>
        <taxon>Pseudonocardiales</taxon>
        <taxon>Pseudonocardiaceae</taxon>
        <taxon>Amycolatopsis</taxon>
    </lineage>
</organism>
<protein>
    <submittedName>
        <fullName evidence="2">SH3 domain-containing protein</fullName>
    </submittedName>
</protein>
<keyword evidence="1" id="KW-0812">Transmembrane</keyword>
<accession>A0A419HLU1</accession>
<keyword evidence="1" id="KW-0472">Membrane</keyword>
<evidence type="ECO:0000256" key="1">
    <source>
        <dbReference type="SAM" id="Phobius"/>
    </source>
</evidence>
<name>A0A419HLU1_9PSEU</name>